<evidence type="ECO:0000256" key="1">
    <source>
        <dbReference type="ARBA" id="ARBA00022723"/>
    </source>
</evidence>
<dbReference type="SUPFAM" id="SSF54593">
    <property type="entry name" value="Glyoxalase/Bleomycin resistance protein/Dihydroxybiphenyl dioxygenase"/>
    <property type="match status" value="1"/>
</dbReference>
<dbReference type="Proteomes" id="UP001359886">
    <property type="component" value="Unassembled WGS sequence"/>
</dbReference>
<dbReference type="PANTHER" id="PTHR43048">
    <property type="entry name" value="METHYLMALONYL-COA EPIMERASE"/>
    <property type="match status" value="1"/>
</dbReference>
<feature type="domain" description="VOC" evidence="2">
    <location>
        <begin position="4"/>
        <end position="132"/>
    </location>
</feature>
<gene>
    <name evidence="3" type="ORF">V3330_09515</name>
</gene>
<protein>
    <submittedName>
        <fullName evidence="3">VOC family protein</fullName>
    </submittedName>
</protein>
<comment type="caution">
    <text evidence="3">The sequence shown here is derived from an EMBL/GenBank/DDBJ whole genome shotgun (WGS) entry which is preliminary data.</text>
</comment>
<keyword evidence="4" id="KW-1185">Reference proteome</keyword>
<dbReference type="EMBL" id="JAZHOG010000005">
    <property type="protein sequence ID" value="MEJ8567861.1"/>
    <property type="molecule type" value="Genomic_DNA"/>
</dbReference>
<dbReference type="RefSeq" id="WP_354695182.1">
    <property type="nucleotide sequence ID" value="NZ_JAZHOG010000005.1"/>
</dbReference>
<sequence length="134" mass="14860">MIKGMHHLNFIVRDLVTAAERFERLLGVPAGPVESLSQRGVEIVRFNLGGIWLVLVCPRVSDSVPGRFLEEHGEGFFLLSCEVANVENAARAAESAGFRMLQNSARQGLDDWRVMDVDPDDLFGINFQFVQEGG</sequence>
<dbReference type="Pfam" id="PF13669">
    <property type="entry name" value="Glyoxalase_4"/>
    <property type="match status" value="1"/>
</dbReference>
<keyword evidence="1" id="KW-0479">Metal-binding</keyword>
<proteinExistence type="predicted"/>
<dbReference type="GO" id="GO:0046491">
    <property type="term" value="P:L-methylmalonyl-CoA metabolic process"/>
    <property type="evidence" value="ECO:0007669"/>
    <property type="project" value="TreeGrafter"/>
</dbReference>
<dbReference type="PANTHER" id="PTHR43048:SF3">
    <property type="entry name" value="METHYLMALONYL-COA EPIMERASE, MITOCHONDRIAL"/>
    <property type="match status" value="1"/>
</dbReference>
<accession>A0AAW9RJS4</accession>
<evidence type="ECO:0000259" key="2">
    <source>
        <dbReference type="PROSITE" id="PS51819"/>
    </source>
</evidence>
<dbReference type="InterPro" id="IPR037523">
    <property type="entry name" value="VOC_core"/>
</dbReference>
<dbReference type="Gene3D" id="3.10.180.10">
    <property type="entry name" value="2,3-Dihydroxybiphenyl 1,2-Dioxygenase, domain 1"/>
    <property type="match status" value="1"/>
</dbReference>
<organism evidence="3 4">
    <name type="scientific">Elongatibacter sediminis</name>
    <dbReference type="NCBI Taxonomy" id="3119006"/>
    <lineage>
        <taxon>Bacteria</taxon>
        <taxon>Pseudomonadati</taxon>
        <taxon>Pseudomonadota</taxon>
        <taxon>Gammaproteobacteria</taxon>
        <taxon>Chromatiales</taxon>
        <taxon>Wenzhouxiangellaceae</taxon>
        <taxon>Elongatibacter</taxon>
    </lineage>
</organism>
<dbReference type="GO" id="GO:0004493">
    <property type="term" value="F:methylmalonyl-CoA epimerase activity"/>
    <property type="evidence" value="ECO:0007669"/>
    <property type="project" value="TreeGrafter"/>
</dbReference>
<dbReference type="InterPro" id="IPR051785">
    <property type="entry name" value="MMCE/EMCE_epimerase"/>
</dbReference>
<evidence type="ECO:0000313" key="4">
    <source>
        <dbReference type="Proteomes" id="UP001359886"/>
    </source>
</evidence>
<dbReference type="AlphaFoldDB" id="A0AAW9RJS4"/>
<reference evidence="3 4" key="1">
    <citation type="submission" date="2024-02" db="EMBL/GenBank/DDBJ databases">
        <title>A novel Wenzhouxiangellaceae bacterium, isolated from coastal sediments.</title>
        <authorList>
            <person name="Du Z.-J."/>
            <person name="Ye Y.-Q."/>
            <person name="Zhang X.-Y."/>
        </authorList>
    </citation>
    <scope>NUCLEOTIDE SEQUENCE [LARGE SCALE GENOMIC DNA]</scope>
    <source>
        <strain evidence="3 4">CH-27</strain>
    </source>
</reference>
<dbReference type="GO" id="GO:0046872">
    <property type="term" value="F:metal ion binding"/>
    <property type="evidence" value="ECO:0007669"/>
    <property type="project" value="UniProtKB-KW"/>
</dbReference>
<evidence type="ECO:0000313" key="3">
    <source>
        <dbReference type="EMBL" id="MEJ8567861.1"/>
    </source>
</evidence>
<dbReference type="InterPro" id="IPR029068">
    <property type="entry name" value="Glyas_Bleomycin-R_OHBP_Dase"/>
</dbReference>
<name>A0AAW9RJS4_9GAMM</name>
<dbReference type="PROSITE" id="PS51819">
    <property type="entry name" value="VOC"/>
    <property type="match status" value="1"/>
</dbReference>